<dbReference type="EMBL" id="JAKGSG010000030">
    <property type="protein sequence ID" value="MCF4121476.1"/>
    <property type="molecule type" value="Genomic_DNA"/>
</dbReference>
<keyword evidence="2 5" id="KW-0812">Transmembrane</keyword>
<keyword evidence="4 5" id="KW-0472">Membrane</keyword>
<dbReference type="SUPFAM" id="SSF55486">
    <property type="entry name" value="Metalloproteases ('zincins'), catalytic domain"/>
    <property type="match status" value="1"/>
</dbReference>
<comment type="caution">
    <text evidence="6">The sequence shown here is derived from an EMBL/GenBank/DDBJ whole genome shotgun (WGS) entry which is preliminary data.</text>
</comment>
<dbReference type="AlphaFoldDB" id="A0AA41QF22"/>
<dbReference type="PANTHER" id="PTHR30168">
    <property type="entry name" value="PUTATIVE MEMBRANE PROTEIN YPFJ"/>
    <property type="match status" value="1"/>
</dbReference>
<name>A0AA41QF22_9MICO</name>
<keyword evidence="7" id="KW-1185">Reference proteome</keyword>
<evidence type="ECO:0000313" key="6">
    <source>
        <dbReference type="EMBL" id="MCF4121476.1"/>
    </source>
</evidence>
<gene>
    <name evidence="6" type="ORF">L1785_10830</name>
</gene>
<protein>
    <submittedName>
        <fullName evidence="6">Neutral zinc metallopeptidase</fullName>
    </submittedName>
</protein>
<sequence>MTFNEGGQFEGGRVRRGGGRRGVAVAGGGVGALLITLLVVFLSGGDLGSLSQVLGTGDVSSVGEGQEAFVEDCTAQEANTDRECRLSATAQSLDAVWGRVLPEQASVQYVLPGVTSFSGAVDTGCGSATSATGPFYCPLDQTVYVDVSFFDELRERFGSTGGSLAEEYVIAHEFGHHIEQLVGAMDAADRSGTGPESDAVRIELMADCLAGMWAHRAATEVDPDTGVTFLEPITDAQLRDALSAAAAVGDDRIQEATTGQVNPEAFTHGTSEQRVRWFSIGYNGGTMQDCNTLEAATL</sequence>
<organism evidence="6 7">
    <name type="scientific">Antribacter soli</name>
    <dbReference type="NCBI Taxonomy" id="2910976"/>
    <lineage>
        <taxon>Bacteria</taxon>
        <taxon>Bacillati</taxon>
        <taxon>Actinomycetota</taxon>
        <taxon>Actinomycetes</taxon>
        <taxon>Micrococcales</taxon>
        <taxon>Promicromonosporaceae</taxon>
        <taxon>Antribacter</taxon>
    </lineage>
</organism>
<dbReference type="Proteomes" id="UP001165405">
    <property type="component" value="Unassembled WGS sequence"/>
</dbReference>
<accession>A0AA41QF22</accession>
<dbReference type="RefSeq" id="WP_236089275.1">
    <property type="nucleotide sequence ID" value="NZ_JAKGSG010000030.1"/>
</dbReference>
<evidence type="ECO:0000256" key="3">
    <source>
        <dbReference type="ARBA" id="ARBA00022989"/>
    </source>
</evidence>
<dbReference type="PANTHER" id="PTHR30168:SF0">
    <property type="entry name" value="INNER MEMBRANE PROTEIN"/>
    <property type="match status" value="1"/>
</dbReference>
<comment type="subcellular location">
    <subcellularLocation>
        <location evidence="1">Membrane</location>
        <topology evidence="1">Single-pass membrane protein</topology>
    </subcellularLocation>
</comment>
<feature type="transmembrane region" description="Helical" evidence="5">
    <location>
        <begin position="23"/>
        <end position="42"/>
    </location>
</feature>
<dbReference type="GO" id="GO:0016020">
    <property type="term" value="C:membrane"/>
    <property type="evidence" value="ECO:0007669"/>
    <property type="project" value="UniProtKB-SubCell"/>
</dbReference>
<dbReference type="InterPro" id="IPR007343">
    <property type="entry name" value="Uncharacterised_pept_Zn_put"/>
</dbReference>
<evidence type="ECO:0000313" key="7">
    <source>
        <dbReference type="Proteomes" id="UP001165405"/>
    </source>
</evidence>
<keyword evidence="3 5" id="KW-1133">Transmembrane helix</keyword>
<evidence type="ECO:0000256" key="4">
    <source>
        <dbReference type="ARBA" id="ARBA00023136"/>
    </source>
</evidence>
<dbReference type="Pfam" id="PF04228">
    <property type="entry name" value="Zn_peptidase"/>
    <property type="match status" value="1"/>
</dbReference>
<evidence type="ECO:0000256" key="2">
    <source>
        <dbReference type="ARBA" id="ARBA00022692"/>
    </source>
</evidence>
<evidence type="ECO:0000256" key="5">
    <source>
        <dbReference type="SAM" id="Phobius"/>
    </source>
</evidence>
<evidence type="ECO:0000256" key="1">
    <source>
        <dbReference type="ARBA" id="ARBA00004167"/>
    </source>
</evidence>
<reference evidence="6" key="1">
    <citation type="submission" date="2022-01" db="EMBL/GenBank/DDBJ databases">
        <title>Antribacter sp. nov., isolated from Guizhou of China.</title>
        <authorList>
            <person name="Chengliang C."/>
            <person name="Ya Z."/>
        </authorList>
    </citation>
    <scope>NUCLEOTIDE SEQUENCE</scope>
    <source>
        <strain evidence="6">KLBMP 9083</strain>
    </source>
</reference>
<proteinExistence type="predicted"/>